<evidence type="ECO:0000256" key="3">
    <source>
        <dbReference type="ARBA" id="ARBA00006958"/>
    </source>
</evidence>
<evidence type="ECO:0000256" key="6">
    <source>
        <dbReference type="ARBA" id="ARBA00022801"/>
    </source>
</evidence>
<organism evidence="9 10">
    <name type="scientific">Anopheles atroparvus</name>
    <name type="common">European mosquito</name>
    <dbReference type="NCBI Taxonomy" id="41427"/>
    <lineage>
        <taxon>Eukaryota</taxon>
        <taxon>Metazoa</taxon>
        <taxon>Ecdysozoa</taxon>
        <taxon>Arthropoda</taxon>
        <taxon>Hexapoda</taxon>
        <taxon>Insecta</taxon>
        <taxon>Pterygota</taxon>
        <taxon>Neoptera</taxon>
        <taxon>Endopterygota</taxon>
        <taxon>Diptera</taxon>
        <taxon>Nematocera</taxon>
        <taxon>Culicoidea</taxon>
        <taxon>Culicidae</taxon>
        <taxon>Anophelinae</taxon>
        <taxon>Anopheles</taxon>
    </lineage>
</organism>
<evidence type="ECO:0000313" key="9">
    <source>
        <dbReference type="EnsemblMetazoa" id="ENSAATROPP009912"/>
    </source>
</evidence>
<dbReference type="Proteomes" id="UP000075880">
    <property type="component" value="Unassembled WGS sequence"/>
</dbReference>
<evidence type="ECO:0000313" key="10">
    <source>
        <dbReference type="Proteomes" id="UP000075880"/>
    </source>
</evidence>
<evidence type="ECO:0000256" key="7">
    <source>
        <dbReference type="ARBA" id="ARBA00023242"/>
    </source>
</evidence>
<comment type="cofactor">
    <cofactor evidence="1">
        <name>a divalent metal cation</name>
        <dbReference type="ChEBI" id="CHEBI:60240"/>
    </cofactor>
</comment>
<dbReference type="PANTHER" id="PTHR22930">
    <property type="match status" value="1"/>
</dbReference>
<proteinExistence type="inferred from homology"/>
<dbReference type="GO" id="GO:0004518">
    <property type="term" value="F:nuclease activity"/>
    <property type="evidence" value="ECO:0007669"/>
    <property type="project" value="UniProtKB-KW"/>
</dbReference>
<sequence length="387" mass="44590">MLLVAPKKKRTIWVKNLHSKRHRFSHTNLMDELRLEPTDWLIYARMDESTYLLLLQWVTPLIRKQNTQLREPVSAHERLSATLRFLISGSSYQNLRFETAISQPLLCKIVPETCQAIMNVLKQYMKVPRSCHQWKAISAGFSERWQFPHCLGAVDGKHIRIIPPPGSGSEFFNYKKFHSIVLMAVVDSNYKFIMCDVGGHGSISDGGCIQSTTFYKKLTDGRLQLPPEENIENTNTVLPYVFVGDEAFGLRKDFLKPYNRRQLNYSAKIFNYRLSRARRVVENAFGILAGRFQIFQIAIRIKQVENIQKLVLTACYLHNFLRCQTSTVEIMNSDEFLTSSPMVNLQTLPTGNSQTEAKQVRLRFENYFMNEGSVAWQDAAIENGYTA</sequence>
<name>A0AAG5DFE9_ANOAO</name>
<protein>
    <recommendedName>
        <fullName evidence="8">DDE Tnp4 domain-containing protein</fullName>
    </recommendedName>
</protein>
<comment type="similarity">
    <text evidence="3">Belongs to the HARBI1 family.</text>
</comment>
<dbReference type="EnsemblMetazoa" id="ENSAATROPT010980">
    <property type="protein sequence ID" value="ENSAATROPP009912"/>
    <property type="gene ID" value="ENSAATROPG008935"/>
</dbReference>
<keyword evidence="7" id="KW-0539">Nucleus</keyword>
<accession>A0AAG5DFE9</accession>
<dbReference type="GO" id="GO:0016787">
    <property type="term" value="F:hydrolase activity"/>
    <property type="evidence" value="ECO:0007669"/>
    <property type="project" value="UniProtKB-KW"/>
</dbReference>
<evidence type="ECO:0000256" key="4">
    <source>
        <dbReference type="ARBA" id="ARBA00022722"/>
    </source>
</evidence>
<keyword evidence="5" id="KW-0479">Metal-binding</keyword>
<keyword evidence="10" id="KW-1185">Reference proteome</keyword>
<reference evidence="9" key="1">
    <citation type="submission" date="2024-04" db="UniProtKB">
        <authorList>
            <consortium name="EnsemblMetazoa"/>
        </authorList>
    </citation>
    <scope>IDENTIFICATION</scope>
    <source>
        <strain evidence="9">EBRO</strain>
    </source>
</reference>
<feature type="domain" description="DDE Tnp4" evidence="8">
    <location>
        <begin position="154"/>
        <end position="319"/>
    </location>
</feature>
<dbReference type="Pfam" id="PF13359">
    <property type="entry name" value="DDE_Tnp_4"/>
    <property type="match status" value="1"/>
</dbReference>
<keyword evidence="6" id="KW-0378">Hydrolase</keyword>
<dbReference type="InterPro" id="IPR045249">
    <property type="entry name" value="HARBI1-like"/>
</dbReference>
<evidence type="ECO:0000256" key="5">
    <source>
        <dbReference type="ARBA" id="ARBA00022723"/>
    </source>
</evidence>
<evidence type="ECO:0000256" key="1">
    <source>
        <dbReference type="ARBA" id="ARBA00001968"/>
    </source>
</evidence>
<dbReference type="GO" id="GO:0005634">
    <property type="term" value="C:nucleus"/>
    <property type="evidence" value="ECO:0007669"/>
    <property type="project" value="UniProtKB-SubCell"/>
</dbReference>
<evidence type="ECO:0000259" key="8">
    <source>
        <dbReference type="Pfam" id="PF13359"/>
    </source>
</evidence>
<dbReference type="InterPro" id="IPR027806">
    <property type="entry name" value="HARBI1_dom"/>
</dbReference>
<dbReference type="GO" id="GO:0046872">
    <property type="term" value="F:metal ion binding"/>
    <property type="evidence" value="ECO:0007669"/>
    <property type="project" value="UniProtKB-KW"/>
</dbReference>
<comment type="subcellular location">
    <subcellularLocation>
        <location evidence="2">Nucleus</location>
    </subcellularLocation>
</comment>
<dbReference type="PANTHER" id="PTHR22930:SF284">
    <property type="entry name" value="DDE TNP4 DOMAIN-CONTAINING PROTEIN"/>
    <property type="match status" value="1"/>
</dbReference>
<keyword evidence="4" id="KW-0540">Nuclease</keyword>
<dbReference type="AlphaFoldDB" id="A0AAG5DFE9"/>
<evidence type="ECO:0000256" key="2">
    <source>
        <dbReference type="ARBA" id="ARBA00004123"/>
    </source>
</evidence>